<dbReference type="KEGG" id="rpd:RPD_1384"/>
<organism evidence="2 3">
    <name type="scientific">Rhodopseudomonas palustris (strain BisB5)</name>
    <dbReference type="NCBI Taxonomy" id="316057"/>
    <lineage>
        <taxon>Bacteria</taxon>
        <taxon>Pseudomonadati</taxon>
        <taxon>Pseudomonadota</taxon>
        <taxon>Alphaproteobacteria</taxon>
        <taxon>Hyphomicrobiales</taxon>
        <taxon>Nitrobacteraceae</taxon>
        <taxon>Rhodopseudomonas</taxon>
    </lineage>
</organism>
<name>Q13BB7_RHOPS</name>
<evidence type="ECO:0000313" key="3">
    <source>
        <dbReference type="Proteomes" id="UP000001818"/>
    </source>
</evidence>
<dbReference type="AlphaFoldDB" id="Q13BB7"/>
<evidence type="ECO:0000256" key="1">
    <source>
        <dbReference type="SAM" id="MobiDB-lite"/>
    </source>
</evidence>
<feature type="region of interest" description="Disordered" evidence="1">
    <location>
        <begin position="1"/>
        <end position="22"/>
    </location>
</feature>
<evidence type="ECO:0008006" key="4">
    <source>
        <dbReference type="Google" id="ProtNLM"/>
    </source>
</evidence>
<dbReference type="Proteomes" id="UP000001818">
    <property type="component" value="Chromosome"/>
</dbReference>
<accession>Q13BB7</accession>
<dbReference type="InterPro" id="IPR021232">
    <property type="entry name" value="DUF2735"/>
</dbReference>
<protein>
    <recommendedName>
        <fullName evidence="4">DUF2735 domain-containing protein</fullName>
    </recommendedName>
</protein>
<reference evidence="2 3" key="1">
    <citation type="submission" date="2006-03" db="EMBL/GenBank/DDBJ databases">
        <title>Complete sequence of Rhodopseudomonas palustris BisB5.</title>
        <authorList>
            <consortium name="US DOE Joint Genome Institute"/>
            <person name="Copeland A."/>
            <person name="Lucas S."/>
            <person name="Lapidus A."/>
            <person name="Barry K."/>
            <person name="Detter J.C."/>
            <person name="Glavina del Rio T."/>
            <person name="Hammon N."/>
            <person name="Israni S."/>
            <person name="Dalin E."/>
            <person name="Tice H."/>
            <person name="Pitluck S."/>
            <person name="Chain P."/>
            <person name="Malfatti S."/>
            <person name="Shin M."/>
            <person name="Vergez L."/>
            <person name="Schmutz J."/>
            <person name="Larimer F."/>
            <person name="Land M."/>
            <person name="Hauser L."/>
            <person name="Pelletier D.A."/>
            <person name="Kyrpides N."/>
            <person name="Lykidis A."/>
            <person name="Oda Y."/>
            <person name="Harwood C.S."/>
            <person name="Richardson P."/>
        </authorList>
    </citation>
    <scope>NUCLEOTIDE SEQUENCE [LARGE SCALE GENOMIC DNA]</scope>
    <source>
        <strain evidence="2 3">BisB5</strain>
    </source>
</reference>
<proteinExistence type="predicted"/>
<dbReference type="HOGENOM" id="CLU_193012_0_0_5"/>
<dbReference type="Pfam" id="PF10931">
    <property type="entry name" value="DUF2735"/>
    <property type="match status" value="1"/>
</dbReference>
<dbReference type="EMBL" id="CP000283">
    <property type="protein sequence ID" value="ABE38622.1"/>
    <property type="molecule type" value="Genomic_DNA"/>
</dbReference>
<evidence type="ECO:0000313" key="2">
    <source>
        <dbReference type="EMBL" id="ABE38622.1"/>
    </source>
</evidence>
<sequence length="72" mass="7929">MPSNECNEGEKETTVNPLNQTSAKIYQFPVGGRSGPSRREPNVADAGSHNVLTCASWYHEAALLEEQTRKPQ</sequence>
<gene>
    <name evidence="2" type="ordered locus">RPD_1384</name>
</gene>